<keyword evidence="3" id="KW-1185">Reference proteome</keyword>
<reference evidence="2 3" key="1">
    <citation type="submission" date="2015-10" db="EMBL/GenBank/DDBJ databases">
        <title>Genome sequencing of Penicillium freii.</title>
        <authorList>
            <person name="Nguyen H.D."/>
            <person name="Visagie C.M."/>
            <person name="Seifert K.A."/>
        </authorList>
    </citation>
    <scope>NUCLEOTIDE SEQUENCE [LARGE SCALE GENOMIC DNA]</scope>
    <source>
        <strain evidence="2 3">DAOM 242723</strain>
    </source>
</reference>
<evidence type="ECO:0000313" key="2">
    <source>
        <dbReference type="EMBL" id="KUM55889.1"/>
    </source>
</evidence>
<name>A0A101M8F1_PENFR</name>
<keyword evidence="1" id="KW-0732">Signal</keyword>
<evidence type="ECO:0000313" key="3">
    <source>
        <dbReference type="Proteomes" id="UP000055045"/>
    </source>
</evidence>
<proteinExistence type="predicted"/>
<feature type="chain" id="PRO_5007100405" evidence="1">
    <location>
        <begin position="25"/>
        <end position="135"/>
    </location>
</feature>
<evidence type="ECO:0000256" key="1">
    <source>
        <dbReference type="SAM" id="SignalP"/>
    </source>
</evidence>
<feature type="signal peptide" evidence="1">
    <location>
        <begin position="1"/>
        <end position="24"/>
    </location>
</feature>
<sequence>MFINFINCFISALIQFHHLEAILAIDLGISIGIANLPAARSCDSEGVNAVVARLGGSHQFLTRATPTELSAIYKPHAGELVVRWVTTSESSLLYVFFKNYFGSFGKSHLPPYSHSAPSPKCPEHHYSIPEYPARP</sequence>
<dbReference type="Proteomes" id="UP000055045">
    <property type="component" value="Unassembled WGS sequence"/>
</dbReference>
<dbReference type="AlphaFoldDB" id="A0A101M8F1"/>
<dbReference type="EMBL" id="LLXE01000606">
    <property type="protein sequence ID" value="KUM55889.1"/>
    <property type="molecule type" value="Genomic_DNA"/>
</dbReference>
<comment type="caution">
    <text evidence="2">The sequence shown here is derived from an EMBL/GenBank/DDBJ whole genome shotgun (WGS) entry which is preliminary data.</text>
</comment>
<protein>
    <submittedName>
        <fullName evidence="2">Uncharacterized protein</fullName>
    </submittedName>
</protein>
<gene>
    <name evidence="2" type="ORF">ACN42_g11344</name>
</gene>
<organism evidence="2 3">
    <name type="scientific">Penicillium freii</name>
    <dbReference type="NCBI Taxonomy" id="48697"/>
    <lineage>
        <taxon>Eukaryota</taxon>
        <taxon>Fungi</taxon>
        <taxon>Dikarya</taxon>
        <taxon>Ascomycota</taxon>
        <taxon>Pezizomycotina</taxon>
        <taxon>Eurotiomycetes</taxon>
        <taxon>Eurotiomycetidae</taxon>
        <taxon>Eurotiales</taxon>
        <taxon>Aspergillaceae</taxon>
        <taxon>Penicillium</taxon>
    </lineage>
</organism>
<accession>A0A101M8F1</accession>